<evidence type="ECO:0000313" key="3">
    <source>
        <dbReference type="EMBL" id="KAJ3834032.1"/>
    </source>
</evidence>
<dbReference type="Proteomes" id="UP001163846">
    <property type="component" value="Unassembled WGS sequence"/>
</dbReference>
<protein>
    <submittedName>
        <fullName evidence="3">Uncharacterized protein</fullName>
    </submittedName>
</protein>
<evidence type="ECO:0000256" key="1">
    <source>
        <dbReference type="SAM" id="MobiDB-lite"/>
    </source>
</evidence>
<keyword evidence="2" id="KW-0732">Signal</keyword>
<dbReference type="AlphaFoldDB" id="A0AA38UD79"/>
<feature type="compositionally biased region" description="Polar residues" evidence="1">
    <location>
        <begin position="29"/>
        <end position="42"/>
    </location>
</feature>
<name>A0AA38UD79_9AGAR</name>
<feature type="region of interest" description="Disordered" evidence="1">
    <location>
        <begin position="27"/>
        <end position="51"/>
    </location>
</feature>
<dbReference type="EMBL" id="MU806593">
    <property type="protein sequence ID" value="KAJ3834032.1"/>
    <property type="molecule type" value="Genomic_DNA"/>
</dbReference>
<feature type="chain" id="PRO_5041271363" evidence="2">
    <location>
        <begin position="23"/>
        <end position="164"/>
    </location>
</feature>
<evidence type="ECO:0000256" key="2">
    <source>
        <dbReference type="SAM" id="SignalP"/>
    </source>
</evidence>
<comment type="caution">
    <text evidence="3">The sequence shown here is derived from an EMBL/GenBank/DDBJ whole genome shotgun (WGS) entry which is preliminary data.</text>
</comment>
<reference evidence="3" key="1">
    <citation type="submission" date="2022-08" db="EMBL/GenBank/DDBJ databases">
        <authorList>
            <consortium name="DOE Joint Genome Institute"/>
            <person name="Min B."/>
            <person name="Riley R."/>
            <person name="Sierra-Patev S."/>
            <person name="Naranjo-Ortiz M."/>
            <person name="Looney B."/>
            <person name="Konkel Z."/>
            <person name="Slot J.C."/>
            <person name="Sakamoto Y."/>
            <person name="Steenwyk J.L."/>
            <person name="Rokas A."/>
            <person name="Carro J."/>
            <person name="Camarero S."/>
            <person name="Ferreira P."/>
            <person name="Molpeceres G."/>
            <person name="Ruiz-Duenas F.J."/>
            <person name="Serrano A."/>
            <person name="Henrissat B."/>
            <person name="Drula E."/>
            <person name="Hughes K.W."/>
            <person name="Mata J.L."/>
            <person name="Ishikawa N.K."/>
            <person name="Vargas-Isla R."/>
            <person name="Ushijima S."/>
            <person name="Smith C.A."/>
            <person name="Ahrendt S."/>
            <person name="Andreopoulos W."/>
            <person name="He G."/>
            <person name="Labutti K."/>
            <person name="Lipzen A."/>
            <person name="Ng V."/>
            <person name="Sandor L."/>
            <person name="Barry K."/>
            <person name="Martinez A.T."/>
            <person name="Xiao Y."/>
            <person name="Gibbons J.G."/>
            <person name="Terashima K."/>
            <person name="Hibbett D.S."/>
            <person name="Grigoriev I.V."/>
        </authorList>
    </citation>
    <scope>NUCLEOTIDE SEQUENCE</scope>
    <source>
        <strain evidence="3">TFB9207</strain>
    </source>
</reference>
<feature type="signal peptide" evidence="2">
    <location>
        <begin position="1"/>
        <end position="22"/>
    </location>
</feature>
<sequence length="164" mass="18055">MTRFTLRATVVILGAISLGVSAAPMPQPTGVQASHRCSNLQTGGPPPPGHALRARGFSASKASGDIEISPVPIEKLERITTIIRELGYDDIADSDESTATKLLSLPYPDCYQSSYAVQQMKKNYAELRGIVKSLYEAGEDTSKNPYYEAKRTIDRIFEDIKFWK</sequence>
<keyword evidence="4" id="KW-1185">Reference proteome</keyword>
<evidence type="ECO:0000313" key="4">
    <source>
        <dbReference type="Proteomes" id="UP001163846"/>
    </source>
</evidence>
<gene>
    <name evidence="3" type="ORF">F5878DRAFT_377549</name>
</gene>
<organism evidence="3 4">
    <name type="scientific">Lentinula raphanica</name>
    <dbReference type="NCBI Taxonomy" id="153919"/>
    <lineage>
        <taxon>Eukaryota</taxon>
        <taxon>Fungi</taxon>
        <taxon>Dikarya</taxon>
        <taxon>Basidiomycota</taxon>
        <taxon>Agaricomycotina</taxon>
        <taxon>Agaricomycetes</taxon>
        <taxon>Agaricomycetidae</taxon>
        <taxon>Agaricales</taxon>
        <taxon>Marasmiineae</taxon>
        <taxon>Omphalotaceae</taxon>
        <taxon>Lentinula</taxon>
    </lineage>
</organism>
<accession>A0AA38UD79</accession>
<proteinExistence type="predicted"/>